<dbReference type="CDD" id="cd19481">
    <property type="entry name" value="RecA-like_protease"/>
    <property type="match status" value="1"/>
</dbReference>
<accession>A0A8J3VIB4</accession>
<dbReference type="SUPFAM" id="SSF52540">
    <property type="entry name" value="P-loop containing nucleoside triphosphate hydrolases"/>
    <property type="match status" value="1"/>
</dbReference>
<comment type="similarity">
    <text evidence="1">Belongs to the AAA ATPase family.</text>
</comment>
<keyword evidence="2" id="KW-0547">Nucleotide-binding</keyword>
<dbReference type="Pfam" id="PF00004">
    <property type="entry name" value="AAA"/>
    <property type="match status" value="1"/>
</dbReference>
<organism evidence="5 6">
    <name type="scientific">Rhizocola hellebori</name>
    <dbReference type="NCBI Taxonomy" id="1392758"/>
    <lineage>
        <taxon>Bacteria</taxon>
        <taxon>Bacillati</taxon>
        <taxon>Actinomycetota</taxon>
        <taxon>Actinomycetes</taxon>
        <taxon>Micromonosporales</taxon>
        <taxon>Micromonosporaceae</taxon>
        <taxon>Rhizocola</taxon>
    </lineage>
</organism>
<keyword evidence="3" id="KW-0067">ATP-binding</keyword>
<dbReference type="AlphaFoldDB" id="A0A8J3VIB4"/>
<dbReference type="GO" id="GO:0005524">
    <property type="term" value="F:ATP binding"/>
    <property type="evidence" value="ECO:0007669"/>
    <property type="project" value="UniProtKB-KW"/>
</dbReference>
<feature type="domain" description="AAA+ ATPase" evidence="4">
    <location>
        <begin position="387"/>
        <end position="519"/>
    </location>
</feature>
<keyword evidence="6" id="KW-1185">Reference proteome</keyword>
<sequence>MTEAEQETWMARNQRLLVAQLDRLHAVISGQAPAQDAVVPQQTRLAQVVSVFGLSGFERDLLLWCTGAELDERFTPPTFAAALSVLGGGHWDAMATSAPLRRWRLVEPGAGAGLISRPLRIDERILHHLVGVVCLDSRLDGVVRALPDIPGRLTPAQQVIAVDLASRLGSRPEKVVASIHGAGEQTRNRIASHAAAALDLTPLHIPADRIPPLGAENALLALLVEREAALLGALPVITAEPETAPRPVAAFVSELGCSVVLSGLPQLRADLTCAVPSPSIGEQRQLWEQLLGPAGELDGITAAFRLEVEQIEAIALDRPSDLHDACRRSSRGGIADLAQLIEPAAGWEEVVLPEFATEMLRDITAQVRHRTQVYESWGMAGSSGRGLGVTALFTGESGTGKTLAAEVLAGALDLDLYRIDLASVVSKYIGETEKNLKRVFDAADASGAVLLFDEADAIFGKRSEVRDSHDRYANLEVSYLLQRMETYRGLAILTTNLKNSLDRAFLRRLRFVVPFPFPDAQARARIWRLMFPPKTPTANLDWDRLARMQLSGGNIRTIALGAAFLAAAAGEPVGMGHVLTAARREYVKLEKPLTDAELGGGYA</sequence>
<evidence type="ECO:0000259" key="4">
    <source>
        <dbReference type="SMART" id="SM00382"/>
    </source>
</evidence>
<reference evidence="5" key="1">
    <citation type="submission" date="2021-01" db="EMBL/GenBank/DDBJ databases">
        <title>Whole genome shotgun sequence of Rhizocola hellebori NBRC 109834.</title>
        <authorList>
            <person name="Komaki H."/>
            <person name="Tamura T."/>
        </authorList>
    </citation>
    <scope>NUCLEOTIDE SEQUENCE</scope>
    <source>
        <strain evidence="5">NBRC 109834</strain>
    </source>
</reference>
<protein>
    <submittedName>
        <fullName evidence="5">ATPase</fullName>
    </submittedName>
</protein>
<gene>
    <name evidence="5" type="ORF">Rhe02_49330</name>
</gene>
<dbReference type="Proteomes" id="UP000612899">
    <property type="component" value="Unassembled WGS sequence"/>
</dbReference>
<evidence type="ECO:0000313" key="5">
    <source>
        <dbReference type="EMBL" id="GIH06866.1"/>
    </source>
</evidence>
<dbReference type="InterPro" id="IPR003959">
    <property type="entry name" value="ATPase_AAA_core"/>
</dbReference>
<evidence type="ECO:0000256" key="1">
    <source>
        <dbReference type="ARBA" id="ARBA00006914"/>
    </source>
</evidence>
<evidence type="ECO:0000313" key="6">
    <source>
        <dbReference type="Proteomes" id="UP000612899"/>
    </source>
</evidence>
<dbReference type="InterPro" id="IPR003593">
    <property type="entry name" value="AAA+_ATPase"/>
</dbReference>
<name>A0A8J3VIB4_9ACTN</name>
<evidence type="ECO:0000256" key="2">
    <source>
        <dbReference type="ARBA" id="ARBA00022741"/>
    </source>
</evidence>
<dbReference type="PANTHER" id="PTHR23073">
    <property type="entry name" value="26S PROTEASOME REGULATORY SUBUNIT"/>
    <property type="match status" value="1"/>
</dbReference>
<dbReference type="RefSeq" id="WP_203910679.1">
    <property type="nucleotide sequence ID" value="NZ_BONY01000031.1"/>
</dbReference>
<dbReference type="Gene3D" id="3.40.50.300">
    <property type="entry name" value="P-loop containing nucleotide triphosphate hydrolases"/>
    <property type="match status" value="1"/>
</dbReference>
<dbReference type="EMBL" id="BONY01000031">
    <property type="protein sequence ID" value="GIH06866.1"/>
    <property type="molecule type" value="Genomic_DNA"/>
</dbReference>
<dbReference type="SMART" id="SM00382">
    <property type="entry name" value="AAA"/>
    <property type="match status" value="1"/>
</dbReference>
<comment type="caution">
    <text evidence="5">The sequence shown here is derived from an EMBL/GenBank/DDBJ whole genome shotgun (WGS) entry which is preliminary data.</text>
</comment>
<dbReference type="InterPro" id="IPR027417">
    <property type="entry name" value="P-loop_NTPase"/>
</dbReference>
<evidence type="ECO:0000256" key="3">
    <source>
        <dbReference type="ARBA" id="ARBA00022840"/>
    </source>
</evidence>
<dbReference type="GO" id="GO:0016887">
    <property type="term" value="F:ATP hydrolysis activity"/>
    <property type="evidence" value="ECO:0007669"/>
    <property type="project" value="InterPro"/>
</dbReference>
<proteinExistence type="inferred from homology"/>
<dbReference type="InterPro" id="IPR050221">
    <property type="entry name" value="26S_Proteasome_ATPase"/>
</dbReference>